<keyword evidence="4" id="KW-1185">Reference proteome</keyword>
<feature type="transmembrane region" description="Helical" evidence="1">
    <location>
        <begin position="146"/>
        <end position="165"/>
    </location>
</feature>
<comment type="caution">
    <text evidence="3">The sequence shown here is derived from an EMBL/GenBank/DDBJ whole genome shotgun (WGS) entry which is preliminary data.</text>
</comment>
<keyword evidence="1" id="KW-0812">Transmembrane</keyword>
<dbReference type="Proteomes" id="UP000807504">
    <property type="component" value="Unassembled WGS sequence"/>
</dbReference>
<evidence type="ECO:0000313" key="4">
    <source>
        <dbReference type="Proteomes" id="UP000807504"/>
    </source>
</evidence>
<evidence type="ECO:0000256" key="1">
    <source>
        <dbReference type="SAM" id="Phobius"/>
    </source>
</evidence>
<proteinExistence type="predicted"/>
<organism evidence="3 4">
    <name type="scientific">Argiope bruennichi</name>
    <name type="common">Wasp spider</name>
    <name type="synonym">Aranea bruennichi</name>
    <dbReference type="NCBI Taxonomy" id="94029"/>
    <lineage>
        <taxon>Eukaryota</taxon>
        <taxon>Metazoa</taxon>
        <taxon>Ecdysozoa</taxon>
        <taxon>Arthropoda</taxon>
        <taxon>Chelicerata</taxon>
        <taxon>Arachnida</taxon>
        <taxon>Araneae</taxon>
        <taxon>Araneomorphae</taxon>
        <taxon>Entelegynae</taxon>
        <taxon>Araneoidea</taxon>
        <taxon>Araneidae</taxon>
        <taxon>Argiope</taxon>
    </lineage>
</organism>
<keyword evidence="2" id="KW-0732">Signal</keyword>
<protein>
    <submittedName>
        <fullName evidence="3">Uncharacterized protein</fullName>
    </submittedName>
</protein>
<reference evidence="3" key="1">
    <citation type="journal article" date="2020" name="bioRxiv">
        <title>Chromosome-level reference genome of the European wasp spider Argiope bruennichi: a resource for studies on range expansion and evolutionary adaptation.</title>
        <authorList>
            <person name="Sheffer M.M."/>
            <person name="Hoppe A."/>
            <person name="Krehenwinkel H."/>
            <person name="Uhl G."/>
            <person name="Kuss A.W."/>
            <person name="Jensen L."/>
            <person name="Jensen C."/>
            <person name="Gillespie R.G."/>
            <person name="Hoff K.J."/>
            <person name="Prost S."/>
        </authorList>
    </citation>
    <scope>NUCLEOTIDE SEQUENCE</scope>
</reference>
<evidence type="ECO:0000256" key="2">
    <source>
        <dbReference type="SAM" id="SignalP"/>
    </source>
</evidence>
<keyword evidence="1" id="KW-1133">Transmembrane helix</keyword>
<dbReference type="AlphaFoldDB" id="A0A8T0FZ40"/>
<accession>A0A8T0FZ40</accession>
<name>A0A8T0FZ40_ARGBR</name>
<sequence length="168" mass="18260">MKFFVLLVFIPSLITATNLCPDNKTPCPENKQCCEIDGIYSCCDPDDDHDTPATRLKVYPGDEIMSSTTFGNTSSLTNDSKLHYDLYECNFFTCSGKCCSGGCCGALEKCCGTGCCSYNAACCGTWCCKAGYRCGSRHLSCRSKGFAIYPGIIVLLSMAASVFLFHRL</sequence>
<reference evidence="3" key="2">
    <citation type="submission" date="2020-06" db="EMBL/GenBank/DDBJ databases">
        <authorList>
            <person name="Sheffer M."/>
        </authorList>
    </citation>
    <scope>NUCLEOTIDE SEQUENCE</scope>
</reference>
<feature type="signal peptide" evidence="2">
    <location>
        <begin position="1"/>
        <end position="16"/>
    </location>
</feature>
<evidence type="ECO:0000313" key="3">
    <source>
        <dbReference type="EMBL" id="KAF8794143.1"/>
    </source>
</evidence>
<gene>
    <name evidence="3" type="ORF">HNY73_002153</name>
</gene>
<dbReference type="EMBL" id="JABXBU010000002">
    <property type="protein sequence ID" value="KAF8794143.1"/>
    <property type="molecule type" value="Genomic_DNA"/>
</dbReference>
<feature type="chain" id="PRO_5035867422" evidence="2">
    <location>
        <begin position="17"/>
        <end position="168"/>
    </location>
</feature>
<keyword evidence="1" id="KW-0472">Membrane</keyword>